<reference evidence="2" key="1">
    <citation type="journal article" date="2014" name="Front. Microbiol.">
        <title>High frequency of phylogenetically diverse reductive dehalogenase-homologous genes in deep subseafloor sedimentary metagenomes.</title>
        <authorList>
            <person name="Kawai M."/>
            <person name="Futagami T."/>
            <person name="Toyoda A."/>
            <person name="Takaki Y."/>
            <person name="Nishi S."/>
            <person name="Hori S."/>
            <person name="Arai W."/>
            <person name="Tsubouchi T."/>
            <person name="Morono Y."/>
            <person name="Uchiyama I."/>
            <person name="Ito T."/>
            <person name="Fujiyama A."/>
            <person name="Inagaki F."/>
            <person name="Takami H."/>
        </authorList>
    </citation>
    <scope>NUCLEOTIDE SEQUENCE</scope>
    <source>
        <strain evidence="2">Expedition CK06-06</strain>
    </source>
</reference>
<accession>X1UNF0</accession>
<organism evidence="2">
    <name type="scientific">marine sediment metagenome</name>
    <dbReference type="NCBI Taxonomy" id="412755"/>
    <lineage>
        <taxon>unclassified sequences</taxon>
        <taxon>metagenomes</taxon>
        <taxon>ecological metagenomes</taxon>
    </lineage>
</organism>
<protein>
    <submittedName>
        <fullName evidence="2">Uncharacterized protein</fullName>
    </submittedName>
</protein>
<evidence type="ECO:0000313" key="2">
    <source>
        <dbReference type="EMBL" id="GAJ19024.1"/>
    </source>
</evidence>
<evidence type="ECO:0000256" key="1">
    <source>
        <dbReference type="SAM" id="MobiDB-lite"/>
    </source>
</evidence>
<proteinExistence type="predicted"/>
<gene>
    <name evidence="2" type="ORF">S12H4_56748</name>
</gene>
<dbReference type="AlphaFoldDB" id="X1UNF0"/>
<dbReference type="EMBL" id="BARW01036585">
    <property type="protein sequence ID" value="GAJ19024.1"/>
    <property type="molecule type" value="Genomic_DNA"/>
</dbReference>
<feature type="region of interest" description="Disordered" evidence="1">
    <location>
        <begin position="139"/>
        <end position="164"/>
    </location>
</feature>
<sequence length="164" mass="18404">DIFKELTRCFKIEWGRVPAQEPYKTIPREPGARVSAQLRDLAKNLSAVGGVPLEYIKQAFREAASHEKLHISYVRAILLDWIGVPRGATVMNKHVWGWDKRSNKPMMVVCVRCGARKPLSEVIEEVGCDGCPVEGVQEDLFDDRTENTGTREQDSPGMRGLPPC</sequence>
<name>X1UNF0_9ZZZZ</name>
<dbReference type="InterPro" id="IPR034829">
    <property type="entry name" value="DnaD-like_sf"/>
</dbReference>
<comment type="caution">
    <text evidence="2">The sequence shown here is derived from an EMBL/GenBank/DDBJ whole genome shotgun (WGS) entry which is preliminary data.</text>
</comment>
<feature type="compositionally biased region" description="Basic and acidic residues" evidence="1">
    <location>
        <begin position="142"/>
        <end position="154"/>
    </location>
</feature>
<feature type="non-terminal residue" evidence="2">
    <location>
        <position position="1"/>
    </location>
</feature>
<dbReference type="SUPFAM" id="SSF158499">
    <property type="entry name" value="DnaD domain-like"/>
    <property type="match status" value="1"/>
</dbReference>